<reference evidence="2" key="1">
    <citation type="submission" date="2022-11" db="EMBL/GenBank/DDBJ databases">
        <title>Minimal conservation of predation-associated metabolite biosynthetic gene clusters underscores biosynthetic potential of Myxococcota including descriptions for ten novel species: Archangium lansinium sp. nov., Myxococcus landrumus sp. nov., Nannocystis bai.</title>
        <authorList>
            <person name="Ahearne A."/>
            <person name="Stevens C."/>
            <person name="Phillips K."/>
        </authorList>
    </citation>
    <scope>NUCLEOTIDE SEQUENCE</scope>
    <source>
        <strain evidence="2">Na p29</strain>
    </source>
</reference>
<comment type="caution">
    <text evidence="2">The sequence shown here is derived from an EMBL/GenBank/DDBJ whole genome shotgun (WGS) entry which is preliminary data.</text>
</comment>
<dbReference type="InterPro" id="IPR008984">
    <property type="entry name" value="SMAD_FHA_dom_sf"/>
</dbReference>
<dbReference type="EMBL" id="JAPNKE010000002">
    <property type="protein sequence ID" value="MCY1006068.1"/>
    <property type="molecule type" value="Genomic_DNA"/>
</dbReference>
<dbReference type="Pfam" id="PF00498">
    <property type="entry name" value="FHA"/>
    <property type="match status" value="1"/>
</dbReference>
<protein>
    <submittedName>
        <fullName evidence="2">FHA domain-containing protein</fullName>
    </submittedName>
</protein>
<gene>
    <name evidence="2" type="ORF">OV079_10945</name>
</gene>
<dbReference type="PROSITE" id="PS50006">
    <property type="entry name" value="FHA_DOMAIN"/>
    <property type="match status" value="1"/>
</dbReference>
<organism evidence="2 3">
    <name type="scientific">Nannocystis pusilla</name>
    <dbReference type="NCBI Taxonomy" id="889268"/>
    <lineage>
        <taxon>Bacteria</taxon>
        <taxon>Pseudomonadati</taxon>
        <taxon>Myxococcota</taxon>
        <taxon>Polyangia</taxon>
        <taxon>Nannocystales</taxon>
        <taxon>Nannocystaceae</taxon>
        <taxon>Nannocystis</taxon>
    </lineage>
</organism>
<dbReference type="AlphaFoldDB" id="A0A9X3EL49"/>
<dbReference type="SUPFAM" id="SSF49879">
    <property type="entry name" value="SMAD/FHA domain"/>
    <property type="match status" value="1"/>
</dbReference>
<dbReference type="RefSeq" id="WP_267768062.1">
    <property type="nucleotide sequence ID" value="NZ_JAPNKE010000002.1"/>
</dbReference>
<keyword evidence="3" id="KW-1185">Reference proteome</keyword>
<dbReference type="Gene3D" id="2.60.200.20">
    <property type="match status" value="1"/>
</dbReference>
<dbReference type="InterPro" id="IPR000253">
    <property type="entry name" value="FHA_dom"/>
</dbReference>
<evidence type="ECO:0000313" key="3">
    <source>
        <dbReference type="Proteomes" id="UP001150924"/>
    </source>
</evidence>
<sequence>MLFEGQWYEIDKEEFVIGRGQKFSDLAIKDANISRRHASVVRRGHDYFIKDLGSTNGIEFEGQRVDNHKVNDGSVYFLCDHELRFTFTPPNPS</sequence>
<evidence type="ECO:0000259" key="1">
    <source>
        <dbReference type="PROSITE" id="PS50006"/>
    </source>
</evidence>
<dbReference type="SMART" id="SM00240">
    <property type="entry name" value="FHA"/>
    <property type="match status" value="1"/>
</dbReference>
<dbReference type="Proteomes" id="UP001150924">
    <property type="component" value="Unassembled WGS sequence"/>
</dbReference>
<proteinExistence type="predicted"/>
<name>A0A9X3EL49_9BACT</name>
<dbReference type="CDD" id="cd00060">
    <property type="entry name" value="FHA"/>
    <property type="match status" value="1"/>
</dbReference>
<accession>A0A9X3EL49</accession>
<feature type="domain" description="FHA" evidence="1">
    <location>
        <begin position="15"/>
        <end position="65"/>
    </location>
</feature>
<evidence type="ECO:0000313" key="2">
    <source>
        <dbReference type="EMBL" id="MCY1006068.1"/>
    </source>
</evidence>